<evidence type="ECO:0000313" key="1">
    <source>
        <dbReference type="EMBL" id="PIS14863.1"/>
    </source>
</evidence>
<dbReference type="EMBL" id="PEZI01000008">
    <property type="protein sequence ID" value="PIS14863.1"/>
    <property type="molecule type" value="Genomic_DNA"/>
</dbReference>
<sequence length="74" mass="8927">MRLKIAFLLSFLFFIVGVLTLPHYGINWDTINHLPRGQVYLRYFLTGKKDFSELPHYQMYWQDPRDILPPKSIR</sequence>
<evidence type="ECO:0000313" key="2">
    <source>
        <dbReference type="Proteomes" id="UP000230775"/>
    </source>
</evidence>
<proteinExistence type="predicted"/>
<accession>A0A2H0WQC4</accession>
<feature type="non-terminal residue" evidence="1">
    <location>
        <position position="74"/>
    </location>
</feature>
<protein>
    <submittedName>
        <fullName evidence="1">Uncharacterized protein</fullName>
    </submittedName>
</protein>
<name>A0A2H0WQC4_9BACT</name>
<organism evidence="1 2">
    <name type="scientific">Candidatus Shapirobacteria bacterium CG09_land_8_20_14_0_10_39_12</name>
    <dbReference type="NCBI Taxonomy" id="1974885"/>
    <lineage>
        <taxon>Bacteria</taxon>
        <taxon>Candidatus Shapironibacteriota</taxon>
    </lineage>
</organism>
<dbReference type="Proteomes" id="UP000230775">
    <property type="component" value="Unassembled WGS sequence"/>
</dbReference>
<dbReference type="AlphaFoldDB" id="A0A2H0WQC4"/>
<gene>
    <name evidence="1" type="ORF">COT64_00360</name>
</gene>
<comment type="caution">
    <text evidence="1">The sequence shown here is derived from an EMBL/GenBank/DDBJ whole genome shotgun (WGS) entry which is preliminary data.</text>
</comment>
<reference evidence="2" key="1">
    <citation type="submission" date="2017-09" db="EMBL/GenBank/DDBJ databases">
        <title>Depth-based differentiation of microbial function through sediment-hosted aquifers and enrichment of novel symbionts in the deep terrestrial subsurface.</title>
        <authorList>
            <person name="Probst A.J."/>
            <person name="Ladd B."/>
            <person name="Jarett J.K."/>
            <person name="Geller-Mcgrath D.E."/>
            <person name="Sieber C.M.K."/>
            <person name="Emerson J.B."/>
            <person name="Anantharaman K."/>
            <person name="Thomas B.C."/>
            <person name="Malmstrom R."/>
            <person name="Stieglmeier M."/>
            <person name="Klingl A."/>
            <person name="Woyke T."/>
            <person name="Ryan C.M."/>
            <person name="Banfield J.F."/>
        </authorList>
    </citation>
    <scope>NUCLEOTIDE SEQUENCE [LARGE SCALE GENOMIC DNA]</scope>
</reference>